<dbReference type="SUPFAM" id="SSF54427">
    <property type="entry name" value="NTF2-like"/>
    <property type="match status" value="1"/>
</dbReference>
<dbReference type="Proteomes" id="UP000017396">
    <property type="component" value="Chromosome"/>
</dbReference>
<dbReference type="EMBL" id="CP003587">
    <property type="protein sequence ID" value="AGY60338.1"/>
    <property type="molecule type" value="Genomic_DNA"/>
</dbReference>
<proteinExistence type="predicted"/>
<reference evidence="2 3" key="1">
    <citation type="journal article" date="2013" name="PLoS ONE">
        <title>Cultivation and Complete Genome Sequencing of Gloeobacter kilaueensis sp. nov., from a Lava Cave in Kilauea Caldera, Hawai'i.</title>
        <authorList>
            <person name="Saw J.H."/>
            <person name="Schatz M."/>
            <person name="Brown M.V."/>
            <person name="Kunkel D.D."/>
            <person name="Foster J.S."/>
            <person name="Shick H."/>
            <person name="Christensen S."/>
            <person name="Hou S."/>
            <person name="Wan X."/>
            <person name="Donachie S.P."/>
        </authorList>
    </citation>
    <scope>NUCLEOTIDE SEQUENCE [LARGE SCALE GENOMIC DNA]</scope>
    <source>
        <strain evidence="3">JS</strain>
    </source>
</reference>
<gene>
    <name evidence="2" type="ORF">GKIL_4092</name>
</gene>
<accession>U5QNA0</accession>
<dbReference type="AlphaFoldDB" id="U5QNA0"/>
<dbReference type="KEGG" id="glj:GKIL_4092"/>
<protein>
    <submittedName>
        <fullName evidence="2">Uncharacterized protein</fullName>
    </submittedName>
</protein>
<evidence type="ECO:0000313" key="3">
    <source>
        <dbReference type="Proteomes" id="UP000017396"/>
    </source>
</evidence>
<feature type="compositionally biased region" description="Polar residues" evidence="1">
    <location>
        <begin position="301"/>
        <end position="310"/>
    </location>
</feature>
<name>U5QNA0_GLOK1</name>
<sequence>MKKCKVLQARGKHLSRRWLFTLVVVCTLAIVPVPGQAANEVLEARIRATVEKIDAASNKQDLEALLVNYAPGFRSADGLTYEATRKAVAALWSKLSQPTYQTNVTAVVPQKNQVRVNATTFLNAGYKSDLGEPGKLESQVETSSLYEEQQGAFKLVSQRVLAERTKLSIGSNPPQVNLNLPEAVRVGRPFKIEAILPTSLQKSPALGGIRLSPITARSPGAVEAPALEPLRTGGLFKTGQAPQRPTDQAITLAIVRQGGLLLVNQRLKVTEGEPPKAATQPELAKPADEKPAAKSSDPAPDNQTSKPKTE</sequence>
<organism evidence="2 3">
    <name type="scientific">Gloeobacter kilaueensis (strain ATCC BAA-2537 / CCAP 1431/1 / ULC 316 / JS1)</name>
    <dbReference type="NCBI Taxonomy" id="1183438"/>
    <lineage>
        <taxon>Bacteria</taxon>
        <taxon>Bacillati</taxon>
        <taxon>Cyanobacteriota</taxon>
        <taxon>Cyanophyceae</taxon>
        <taxon>Gloeobacterales</taxon>
        <taxon>Gloeobacteraceae</taxon>
        <taxon>Gloeobacter</taxon>
    </lineage>
</organism>
<dbReference type="STRING" id="1183438.GKIL_4092"/>
<evidence type="ECO:0000313" key="2">
    <source>
        <dbReference type="EMBL" id="AGY60338.1"/>
    </source>
</evidence>
<evidence type="ECO:0000256" key="1">
    <source>
        <dbReference type="SAM" id="MobiDB-lite"/>
    </source>
</evidence>
<dbReference type="eggNOG" id="ENOG502Z83E">
    <property type="taxonomic scope" value="Bacteria"/>
</dbReference>
<feature type="region of interest" description="Disordered" evidence="1">
    <location>
        <begin position="271"/>
        <end position="310"/>
    </location>
</feature>
<dbReference type="InterPro" id="IPR032710">
    <property type="entry name" value="NTF2-like_dom_sf"/>
</dbReference>
<keyword evidence="3" id="KW-1185">Reference proteome</keyword>
<dbReference type="HOGENOM" id="CLU_074052_0_0_3"/>